<dbReference type="SUPFAM" id="SSF103506">
    <property type="entry name" value="Mitochondrial carrier"/>
    <property type="match status" value="1"/>
</dbReference>
<dbReference type="InterPro" id="IPR023395">
    <property type="entry name" value="MCP_dom_sf"/>
</dbReference>
<evidence type="ECO:0000256" key="10">
    <source>
        <dbReference type="ARBA" id="ARBA00040836"/>
    </source>
</evidence>
<accession>A0AAD8E9V7</accession>
<sequence>MVGFDPSKEKLSKAEHGAAGAVSGAATRFLCQPLDVIKIRFQLQVEPINPKFTNSKYQGLVQATQRIIRDEGITALWKGHVPAQILSIVYGFSQFLSFEILTQQAWHTLPFLRDDSYRPFVHFICGGLAGTIATVASFPSDVVRTRLIAQGEPKVYKGLAQAVTMIYKLEGPSAFFKGLSPTILQVAPHAGAHRRFLEFFASHLARVQAENDFYVQNANGSVGYVPISSTGSLVCGSIAGICAKAFVYPFDLARKRLQIQGFQHAREGFGKPFTCNGLLQCLYVTIRDETLLGLYKGLWPSLLKAAATSALHFCIYEQTCHAIALAHR</sequence>
<keyword evidence="6" id="KW-1133">Transmembrane helix</keyword>
<evidence type="ECO:0000256" key="4">
    <source>
        <dbReference type="ARBA" id="ARBA00022692"/>
    </source>
</evidence>
<comment type="caution">
    <text evidence="15">The sequence shown here is derived from an EMBL/GenBank/DDBJ whole genome shotgun (WGS) entry which is preliminary data.</text>
</comment>
<keyword evidence="3 14" id="KW-0813">Transport</keyword>
<evidence type="ECO:0000256" key="5">
    <source>
        <dbReference type="ARBA" id="ARBA00022737"/>
    </source>
</evidence>
<dbReference type="InterPro" id="IPR018108">
    <property type="entry name" value="MCP_transmembrane"/>
</dbReference>
<evidence type="ECO:0000256" key="13">
    <source>
        <dbReference type="PROSITE-ProRule" id="PRU00282"/>
    </source>
</evidence>
<keyword evidence="16" id="KW-1185">Reference proteome</keyword>
<gene>
    <name evidence="15" type="ORF">L9F63_003365</name>
</gene>
<dbReference type="GO" id="GO:0031966">
    <property type="term" value="C:mitochondrial membrane"/>
    <property type="evidence" value="ECO:0007669"/>
    <property type="project" value="UniProtKB-SubCell"/>
</dbReference>
<dbReference type="FunFam" id="1.50.40.10:FF:000011">
    <property type="entry name" value="Mitochondrial thiamine pyrophosphate carrier 1"/>
    <property type="match status" value="1"/>
</dbReference>
<evidence type="ECO:0000256" key="2">
    <source>
        <dbReference type="ARBA" id="ARBA00006375"/>
    </source>
</evidence>
<dbReference type="InterPro" id="IPR002067">
    <property type="entry name" value="MCP"/>
</dbReference>
<feature type="repeat" description="Solcar" evidence="13">
    <location>
        <begin position="227"/>
        <end position="322"/>
    </location>
</feature>
<evidence type="ECO:0000256" key="7">
    <source>
        <dbReference type="ARBA" id="ARBA00023128"/>
    </source>
</evidence>
<evidence type="ECO:0000256" key="8">
    <source>
        <dbReference type="ARBA" id="ARBA00023136"/>
    </source>
</evidence>
<evidence type="ECO:0000256" key="9">
    <source>
        <dbReference type="ARBA" id="ARBA00037549"/>
    </source>
</evidence>
<comment type="subcellular location">
    <subcellularLocation>
        <location evidence="1">Mitochondrion membrane</location>
        <topology evidence="1">Multi-pass membrane protein</topology>
    </subcellularLocation>
</comment>
<evidence type="ECO:0000256" key="1">
    <source>
        <dbReference type="ARBA" id="ARBA00004225"/>
    </source>
</evidence>
<reference evidence="15" key="2">
    <citation type="submission" date="2023-05" db="EMBL/GenBank/DDBJ databases">
        <authorList>
            <person name="Fouks B."/>
        </authorList>
    </citation>
    <scope>NUCLEOTIDE SEQUENCE</scope>
    <source>
        <strain evidence="15">Stay&amp;Tobe</strain>
        <tissue evidence="15">Testes</tissue>
    </source>
</reference>
<dbReference type="PROSITE" id="PS50920">
    <property type="entry name" value="SOLCAR"/>
    <property type="match status" value="3"/>
</dbReference>
<dbReference type="GO" id="GO:0090422">
    <property type="term" value="F:thiamine pyrophosphate transmembrane transporter activity"/>
    <property type="evidence" value="ECO:0007669"/>
    <property type="project" value="UniProtKB-ARBA"/>
</dbReference>
<evidence type="ECO:0000256" key="14">
    <source>
        <dbReference type="RuleBase" id="RU000488"/>
    </source>
</evidence>
<dbReference type="Pfam" id="PF00153">
    <property type="entry name" value="Mito_carr"/>
    <property type="match status" value="3"/>
</dbReference>
<dbReference type="AlphaFoldDB" id="A0AAD8E9V7"/>
<evidence type="ECO:0000256" key="12">
    <source>
        <dbReference type="ARBA" id="ARBA00050799"/>
    </source>
</evidence>
<evidence type="ECO:0000256" key="6">
    <source>
        <dbReference type="ARBA" id="ARBA00022989"/>
    </source>
</evidence>
<keyword evidence="8 13" id="KW-0472">Membrane</keyword>
<evidence type="ECO:0000313" key="15">
    <source>
        <dbReference type="EMBL" id="KAJ9582236.1"/>
    </source>
</evidence>
<feature type="repeat" description="Solcar" evidence="13">
    <location>
        <begin position="11"/>
        <end position="104"/>
    </location>
</feature>
<comment type="similarity">
    <text evidence="2 14">Belongs to the mitochondrial carrier (TC 2.A.29) family.</text>
</comment>
<dbReference type="EMBL" id="JASPKZ010007815">
    <property type="protein sequence ID" value="KAJ9582236.1"/>
    <property type="molecule type" value="Genomic_DNA"/>
</dbReference>
<organism evidence="15 16">
    <name type="scientific">Diploptera punctata</name>
    <name type="common">Pacific beetle cockroach</name>
    <dbReference type="NCBI Taxonomy" id="6984"/>
    <lineage>
        <taxon>Eukaryota</taxon>
        <taxon>Metazoa</taxon>
        <taxon>Ecdysozoa</taxon>
        <taxon>Arthropoda</taxon>
        <taxon>Hexapoda</taxon>
        <taxon>Insecta</taxon>
        <taxon>Pterygota</taxon>
        <taxon>Neoptera</taxon>
        <taxon>Polyneoptera</taxon>
        <taxon>Dictyoptera</taxon>
        <taxon>Blattodea</taxon>
        <taxon>Blaberoidea</taxon>
        <taxon>Blaberidae</taxon>
        <taxon>Diplopterinae</taxon>
        <taxon>Diploptera</taxon>
    </lineage>
</organism>
<dbReference type="PANTHER" id="PTHR24089">
    <property type="entry name" value="SOLUTE CARRIER FAMILY 25"/>
    <property type="match status" value="1"/>
</dbReference>
<dbReference type="Gene3D" id="1.50.40.10">
    <property type="entry name" value="Mitochondrial carrier domain"/>
    <property type="match status" value="1"/>
</dbReference>
<comment type="catalytic activity">
    <reaction evidence="12">
        <text>thiamine phosphate(out) + thiamine diphosphate(in) = thiamine phosphate(in) + thiamine diphosphate(out)</text>
        <dbReference type="Rhea" id="RHEA:73383"/>
        <dbReference type="ChEBI" id="CHEBI:37575"/>
        <dbReference type="ChEBI" id="CHEBI:58937"/>
    </reaction>
</comment>
<name>A0AAD8E9V7_DIPPU</name>
<evidence type="ECO:0000313" key="16">
    <source>
        <dbReference type="Proteomes" id="UP001233999"/>
    </source>
</evidence>
<evidence type="ECO:0000256" key="11">
    <source>
        <dbReference type="ARBA" id="ARBA00041879"/>
    </source>
</evidence>
<reference evidence="15" key="1">
    <citation type="journal article" date="2023" name="IScience">
        <title>Live-bearing cockroach genome reveals convergent evolutionary mechanisms linked to viviparity in insects and beyond.</title>
        <authorList>
            <person name="Fouks B."/>
            <person name="Harrison M.C."/>
            <person name="Mikhailova A.A."/>
            <person name="Marchal E."/>
            <person name="English S."/>
            <person name="Carruthers M."/>
            <person name="Jennings E.C."/>
            <person name="Chiamaka E.L."/>
            <person name="Frigard R.A."/>
            <person name="Pippel M."/>
            <person name="Attardo G.M."/>
            <person name="Benoit J.B."/>
            <person name="Bornberg-Bauer E."/>
            <person name="Tobe S.S."/>
        </authorList>
    </citation>
    <scope>NUCLEOTIDE SEQUENCE</scope>
    <source>
        <strain evidence="15">Stay&amp;Tobe</strain>
    </source>
</reference>
<protein>
    <recommendedName>
        <fullName evidence="10">Mitochondrial thiamine pyrophosphate carrier</fullName>
    </recommendedName>
    <alternativeName>
        <fullName evidence="11">Solute carrier family 25 member 19</fullName>
    </alternativeName>
</protein>
<keyword evidence="7" id="KW-0496">Mitochondrion</keyword>
<keyword evidence="4 13" id="KW-0812">Transmembrane</keyword>
<comment type="function">
    <text evidence="9">Mitochondrial transporter mediating uptake of thiamine diphosphate into mitochondria. It is not clear if the antiporter activity is affected by the membrane potential or by the proton electrochemical gradient.</text>
</comment>
<evidence type="ECO:0000256" key="3">
    <source>
        <dbReference type="ARBA" id="ARBA00022448"/>
    </source>
</evidence>
<dbReference type="Proteomes" id="UP001233999">
    <property type="component" value="Unassembled WGS sequence"/>
</dbReference>
<feature type="repeat" description="Solcar" evidence="13">
    <location>
        <begin position="117"/>
        <end position="203"/>
    </location>
</feature>
<keyword evidence="5" id="KW-0677">Repeat</keyword>
<proteinExistence type="inferred from homology"/>
<dbReference type="PRINTS" id="PR00926">
    <property type="entry name" value="MITOCARRIER"/>
</dbReference>